<protein>
    <recommendedName>
        <fullName evidence="4">Guanine nucleotide-binding protein-like 1</fullName>
    </recommendedName>
</protein>
<dbReference type="InterPro" id="IPR027417">
    <property type="entry name" value="P-loop_NTPase"/>
</dbReference>
<comment type="function">
    <text evidence="3">Possible regulatory or functional link with the histocompatibility cluster.</text>
</comment>
<feature type="region of interest" description="Disordered" evidence="5">
    <location>
        <begin position="547"/>
        <end position="649"/>
    </location>
</feature>
<dbReference type="SUPFAM" id="SSF52540">
    <property type="entry name" value="P-loop containing nucleoside triphosphate hydrolases"/>
    <property type="match status" value="1"/>
</dbReference>
<evidence type="ECO:0000256" key="4">
    <source>
        <dbReference type="ARBA" id="ARBA00039902"/>
    </source>
</evidence>
<dbReference type="STRING" id="5217.A0A4Q1BUM2"/>
<evidence type="ECO:0000313" key="8">
    <source>
        <dbReference type="Proteomes" id="UP000289152"/>
    </source>
</evidence>
<dbReference type="EMBL" id="SDIL01000006">
    <property type="protein sequence ID" value="RXK41682.1"/>
    <property type="molecule type" value="Genomic_DNA"/>
</dbReference>
<organism evidence="7 8">
    <name type="scientific">Tremella mesenterica</name>
    <name type="common">Jelly fungus</name>
    <dbReference type="NCBI Taxonomy" id="5217"/>
    <lineage>
        <taxon>Eukaryota</taxon>
        <taxon>Fungi</taxon>
        <taxon>Dikarya</taxon>
        <taxon>Basidiomycota</taxon>
        <taxon>Agaricomycotina</taxon>
        <taxon>Tremellomycetes</taxon>
        <taxon>Tremellales</taxon>
        <taxon>Tremellaceae</taxon>
        <taxon>Tremella</taxon>
    </lineage>
</organism>
<evidence type="ECO:0000313" key="7">
    <source>
        <dbReference type="EMBL" id="RXK41682.1"/>
    </source>
</evidence>
<dbReference type="AlphaFoldDB" id="A0A4Q1BUM2"/>
<sequence length="649" mass="73531">MPRKIAFSAKAKRQQLRLARAIKRGESPPPQENDFSTWRPKRPTGRVGKSAILGTKKDIEKAAKLQSSFIHLSPEYLSLTRDLAFTTTIDRPVRKERGVFREEWLDGGGLECPRRPKFKAGQNKKEVERNEEGWYVGWLEKSKGVVEKYLEEDGGDSIVREEEEGIESRKEIQELGKEKKEEWPRSSPWFETNLEVWRQLWRVIEQSHILLVLLDARCPPLHLPPSLRSYLHDLQPKKEIILLLTKSDLVDPLAVKEWMVWMKEYWGGDVEVVPVRSYDSQALEKGKHKADIPQDSLHDLVQAIRQSHTRLLSKQNNKPTLVSDIPWERLVPGTTSNQPTTQTQKLHEQTEEDISPLTIGLVGQPNVGKSSLLNALLGEHKVRASKTPGKTKHFQTHFWGSKLVKIVDCPGLVCPSLVPHELQALAGVLPIAQIPSLPSCIHFTASLLPLEDIFKLSLPDEESSEDPYADKRTWRTPRLTEEKVEKVVKRKKVTAGTIMEAHALARGWLTARRGWPDTNRAANHMMRALADGKIRWNFWPPDSNPSSKEGFGILSSLQPTDLSDDPEHSLQSFHEGSLGSDTSQSDSEESEGSAEHLNDLSDRHRQVKSDSSEENTGGRFAALGLHDDDDDDDTDNMNDDSDEMYHDKI</sequence>
<dbReference type="Pfam" id="PF01926">
    <property type="entry name" value="MMR_HSR1"/>
    <property type="match status" value="1"/>
</dbReference>
<keyword evidence="2" id="KW-0342">GTP-binding</keyword>
<evidence type="ECO:0000256" key="5">
    <source>
        <dbReference type="SAM" id="MobiDB-lite"/>
    </source>
</evidence>
<dbReference type="InterPro" id="IPR043358">
    <property type="entry name" value="GNL1-like"/>
</dbReference>
<feature type="compositionally biased region" description="Acidic residues" evidence="5">
    <location>
        <begin position="627"/>
        <end position="642"/>
    </location>
</feature>
<dbReference type="PANTHER" id="PTHR45709:SF3">
    <property type="entry name" value="GUANINE NUCLEOTIDE-BINDING PROTEIN-LIKE 1"/>
    <property type="match status" value="1"/>
</dbReference>
<name>A0A4Q1BUM2_TREME</name>
<evidence type="ECO:0000256" key="2">
    <source>
        <dbReference type="ARBA" id="ARBA00023134"/>
    </source>
</evidence>
<reference evidence="7 8" key="1">
    <citation type="submission" date="2016-06" db="EMBL/GenBank/DDBJ databases">
        <title>Evolution of pathogenesis and genome organization in the Tremellales.</title>
        <authorList>
            <person name="Cuomo C."/>
            <person name="Litvintseva A."/>
            <person name="Heitman J."/>
            <person name="Chen Y."/>
            <person name="Sun S."/>
            <person name="Springer D."/>
            <person name="Dromer F."/>
            <person name="Young S."/>
            <person name="Zeng Q."/>
            <person name="Chapman S."/>
            <person name="Gujja S."/>
            <person name="Saif S."/>
            <person name="Birren B."/>
        </authorList>
    </citation>
    <scope>NUCLEOTIDE SEQUENCE [LARGE SCALE GENOMIC DNA]</scope>
    <source>
        <strain evidence="7 8">ATCC 28783</strain>
    </source>
</reference>
<evidence type="ECO:0000256" key="3">
    <source>
        <dbReference type="ARBA" id="ARBA00037770"/>
    </source>
</evidence>
<dbReference type="GO" id="GO:0005525">
    <property type="term" value="F:GTP binding"/>
    <property type="evidence" value="ECO:0007669"/>
    <property type="project" value="UniProtKB-KW"/>
</dbReference>
<dbReference type="OrthoDB" id="61815at2759"/>
<dbReference type="PANTHER" id="PTHR45709">
    <property type="entry name" value="LARGE SUBUNIT GTPASE 1 HOMOLOG-RELATED"/>
    <property type="match status" value="1"/>
</dbReference>
<dbReference type="InterPro" id="IPR006073">
    <property type="entry name" value="GTP-bd"/>
</dbReference>
<dbReference type="Gene3D" id="3.40.50.300">
    <property type="entry name" value="P-loop containing nucleotide triphosphate hydrolases"/>
    <property type="match status" value="1"/>
</dbReference>
<dbReference type="GO" id="GO:0003924">
    <property type="term" value="F:GTPase activity"/>
    <property type="evidence" value="ECO:0007669"/>
    <property type="project" value="InterPro"/>
</dbReference>
<comment type="caution">
    <text evidence="7">The sequence shown here is derived from an EMBL/GenBank/DDBJ whole genome shotgun (WGS) entry which is preliminary data.</text>
</comment>
<dbReference type="VEuPathDB" id="FungiDB:TREMEDRAFT_13269"/>
<evidence type="ECO:0000256" key="1">
    <source>
        <dbReference type="ARBA" id="ARBA00022741"/>
    </source>
</evidence>
<keyword evidence="8" id="KW-1185">Reference proteome</keyword>
<evidence type="ECO:0000259" key="6">
    <source>
        <dbReference type="Pfam" id="PF01926"/>
    </source>
</evidence>
<dbReference type="InParanoid" id="A0A4Q1BUM2"/>
<dbReference type="Proteomes" id="UP000289152">
    <property type="component" value="Unassembled WGS sequence"/>
</dbReference>
<gene>
    <name evidence="7" type="ORF">M231_00917</name>
</gene>
<accession>A0A4Q1BUM2</accession>
<dbReference type="CDD" id="cd01857">
    <property type="entry name" value="HSR1_MMR1"/>
    <property type="match status" value="1"/>
</dbReference>
<feature type="domain" description="G" evidence="6">
    <location>
        <begin position="358"/>
        <end position="413"/>
    </location>
</feature>
<proteinExistence type="predicted"/>
<keyword evidence="1" id="KW-0547">Nucleotide-binding</keyword>
<feature type="compositionally biased region" description="Basic and acidic residues" evidence="5">
    <location>
        <begin position="593"/>
        <end position="611"/>
    </location>
</feature>
<feature type="region of interest" description="Disordered" evidence="5">
    <location>
        <begin position="19"/>
        <end position="49"/>
    </location>
</feature>